<evidence type="ECO:0000313" key="2">
    <source>
        <dbReference type="EMBL" id="NIK90032.1"/>
    </source>
</evidence>
<evidence type="ECO:0000256" key="1">
    <source>
        <dbReference type="SAM" id="Phobius"/>
    </source>
</evidence>
<dbReference type="AlphaFoldDB" id="A0A846N4A6"/>
<keyword evidence="1" id="KW-1133">Transmembrane helix</keyword>
<organism evidence="2 3">
    <name type="scientific">Rhizomicrobium palustre</name>
    <dbReference type="NCBI Taxonomy" id="189966"/>
    <lineage>
        <taxon>Bacteria</taxon>
        <taxon>Pseudomonadati</taxon>
        <taxon>Pseudomonadota</taxon>
        <taxon>Alphaproteobacteria</taxon>
        <taxon>Micropepsales</taxon>
        <taxon>Micropepsaceae</taxon>
        <taxon>Rhizomicrobium</taxon>
    </lineage>
</organism>
<reference evidence="2 3" key="1">
    <citation type="submission" date="2020-03" db="EMBL/GenBank/DDBJ databases">
        <title>Genomic Encyclopedia of Type Strains, Phase IV (KMG-IV): sequencing the most valuable type-strain genomes for metagenomic binning, comparative biology and taxonomic classification.</title>
        <authorList>
            <person name="Goeker M."/>
        </authorList>
    </citation>
    <scope>NUCLEOTIDE SEQUENCE [LARGE SCALE GENOMIC DNA]</scope>
    <source>
        <strain evidence="2 3">DSM 19867</strain>
    </source>
</reference>
<protein>
    <submittedName>
        <fullName evidence="2">Type VI protein secretion system component VasK</fullName>
    </submittedName>
</protein>
<comment type="caution">
    <text evidence="2">The sequence shown here is derived from an EMBL/GenBank/DDBJ whole genome shotgun (WGS) entry which is preliminary data.</text>
</comment>
<keyword evidence="3" id="KW-1185">Reference proteome</keyword>
<sequence length="56" mass="6134">MRSYGRSEGPSWGVWVLGVVLVVVLVGVVALTIYGGQVHPVQQDVEQVIPNDRFAR</sequence>
<accession>A0A846N4A6</accession>
<evidence type="ECO:0000313" key="3">
    <source>
        <dbReference type="Proteomes" id="UP000570514"/>
    </source>
</evidence>
<feature type="transmembrane region" description="Helical" evidence="1">
    <location>
        <begin position="12"/>
        <end position="34"/>
    </location>
</feature>
<proteinExistence type="predicted"/>
<gene>
    <name evidence="2" type="ORF">FHS83_003350</name>
</gene>
<dbReference type="RefSeq" id="WP_167084236.1">
    <property type="nucleotide sequence ID" value="NZ_BAAADC010000001.1"/>
</dbReference>
<dbReference type="EMBL" id="JAASRM010000001">
    <property type="protein sequence ID" value="NIK90032.1"/>
    <property type="molecule type" value="Genomic_DNA"/>
</dbReference>
<name>A0A846N4A6_9PROT</name>
<dbReference type="Proteomes" id="UP000570514">
    <property type="component" value="Unassembled WGS sequence"/>
</dbReference>
<keyword evidence="1" id="KW-0472">Membrane</keyword>
<keyword evidence="1" id="KW-0812">Transmembrane</keyword>